<keyword evidence="1 4" id="KW-0479">Metal-binding</keyword>
<evidence type="ECO:0000313" key="9">
    <source>
        <dbReference type="RefSeq" id="XP_022304279.1"/>
    </source>
</evidence>
<proteinExistence type="predicted"/>
<dbReference type="Proteomes" id="UP000694844">
    <property type="component" value="Chromosome 1"/>
</dbReference>
<gene>
    <name evidence="8 9" type="primary">LOC111111528</name>
</gene>
<dbReference type="RefSeq" id="XP_022304271.1">
    <property type="nucleotide sequence ID" value="XM_022448563.1"/>
</dbReference>
<accession>A0A8B8BMY4</accession>
<reference evidence="8" key="2">
    <citation type="submission" date="2025-04" db="UniProtKB">
        <authorList>
            <consortium name="RefSeq"/>
        </authorList>
    </citation>
    <scope>IDENTIFICATION</scope>
    <source>
        <tissue evidence="8">Whole sample</tissue>
    </source>
</reference>
<dbReference type="OrthoDB" id="410307at2759"/>
<dbReference type="Gene3D" id="4.10.1000.10">
    <property type="entry name" value="Zinc finger, CCCH-type"/>
    <property type="match status" value="1"/>
</dbReference>
<evidence type="ECO:0000313" key="7">
    <source>
        <dbReference type="Proteomes" id="UP000694844"/>
    </source>
</evidence>
<evidence type="ECO:0000256" key="5">
    <source>
        <dbReference type="SAM" id="MobiDB-lite"/>
    </source>
</evidence>
<dbReference type="SUPFAM" id="SSF90229">
    <property type="entry name" value="CCCH zinc finger"/>
    <property type="match status" value="1"/>
</dbReference>
<feature type="domain" description="C3H1-type" evidence="6">
    <location>
        <begin position="1"/>
        <end position="26"/>
    </location>
</feature>
<dbReference type="RefSeq" id="XP_022304279.1">
    <property type="nucleotide sequence ID" value="XM_022448571.1"/>
</dbReference>
<feature type="zinc finger region" description="C3H1-type" evidence="4">
    <location>
        <begin position="27"/>
        <end position="55"/>
    </location>
</feature>
<dbReference type="GO" id="GO:0008270">
    <property type="term" value="F:zinc ion binding"/>
    <property type="evidence" value="ECO:0007669"/>
    <property type="project" value="UniProtKB-KW"/>
</dbReference>
<sequence length="340" mass="38257">MNSEPCLYFNSPSGCWFGDHCRYRHVKGEAPRCRFYSGPGTCRNGSQCYFRHTDPSEGPKLKLEEENKSEVDKDIASKEEQITTENKGEVTSENKGQATSENKDNKAPKKTIIKCGECGKLINLKAVAKEIDQGDPEGHDLDPDPLDGGESVGSMDSDITRSYNELEKHYYDKLLSMNKEHLCFLQRDPRFHKETMCNVCQRVFGKTRHLLQHVTDKVKSGSDDEENHKELLHELVLAFTTRDLGMDDDKECVRALLLHLVASYTGDSDSGASCDSHPGRFGTFLRMLLLEEHCTDPDDFEDLCNPWGFDEDDMFELACQGIKPWDPEAGMAMAVLSGAI</sequence>
<evidence type="ECO:0000256" key="1">
    <source>
        <dbReference type="ARBA" id="ARBA00022723"/>
    </source>
</evidence>
<organism evidence="7 8">
    <name type="scientific">Crassostrea virginica</name>
    <name type="common">Eastern oyster</name>
    <dbReference type="NCBI Taxonomy" id="6565"/>
    <lineage>
        <taxon>Eukaryota</taxon>
        <taxon>Metazoa</taxon>
        <taxon>Spiralia</taxon>
        <taxon>Lophotrochozoa</taxon>
        <taxon>Mollusca</taxon>
        <taxon>Bivalvia</taxon>
        <taxon>Autobranchia</taxon>
        <taxon>Pteriomorphia</taxon>
        <taxon>Ostreida</taxon>
        <taxon>Ostreoidea</taxon>
        <taxon>Ostreidae</taxon>
        <taxon>Crassostrea</taxon>
    </lineage>
</organism>
<feature type="region of interest" description="Disordered" evidence="5">
    <location>
        <begin position="56"/>
        <end position="106"/>
    </location>
</feature>
<dbReference type="InterPro" id="IPR000571">
    <property type="entry name" value="Znf_CCCH"/>
</dbReference>
<evidence type="ECO:0000259" key="6">
    <source>
        <dbReference type="PROSITE" id="PS50103"/>
    </source>
</evidence>
<dbReference type="InterPro" id="IPR036855">
    <property type="entry name" value="Znf_CCCH_sf"/>
</dbReference>
<dbReference type="KEGG" id="cvn:111111528"/>
<keyword evidence="3 4" id="KW-0862">Zinc</keyword>
<name>A0A8B8BMY4_CRAVI</name>
<evidence type="ECO:0000313" key="8">
    <source>
        <dbReference type="RefSeq" id="XP_022304271.1"/>
    </source>
</evidence>
<feature type="compositionally biased region" description="Basic and acidic residues" evidence="5">
    <location>
        <begin position="133"/>
        <end position="142"/>
    </location>
</feature>
<evidence type="ECO:0000256" key="2">
    <source>
        <dbReference type="ARBA" id="ARBA00022771"/>
    </source>
</evidence>
<dbReference type="PROSITE" id="PS50103">
    <property type="entry name" value="ZF_C3H1"/>
    <property type="match status" value="2"/>
</dbReference>
<reference evidence="7" key="1">
    <citation type="submission" date="2024-06" db="UniProtKB">
        <authorList>
            <consortium name="RefSeq"/>
        </authorList>
    </citation>
    <scope>NUCLEOTIDE SEQUENCE [LARGE SCALE GENOMIC DNA]</scope>
    <source>
        <tissue evidence="9">Whole sample</tissue>
    </source>
</reference>
<feature type="zinc finger region" description="C3H1-type" evidence="4">
    <location>
        <begin position="1"/>
        <end position="26"/>
    </location>
</feature>
<keyword evidence="7" id="KW-1185">Reference proteome</keyword>
<protein>
    <submittedName>
        <fullName evidence="8 9">Uncharacterized protein LOC111111528</fullName>
    </submittedName>
</protein>
<feature type="region of interest" description="Disordered" evidence="5">
    <location>
        <begin position="133"/>
        <end position="156"/>
    </location>
</feature>
<evidence type="ECO:0000256" key="3">
    <source>
        <dbReference type="ARBA" id="ARBA00022833"/>
    </source>
</evidence>
<feature type="domain" description="C3H1-type" evidence="6">
    <location>
        <begin position="27"/>
        <end position="55"/>
    </location>
</feature>
<feature type="compositionally biased region" description="Basic and acidic residues" evidence="5">
    <location>
        <begin position="56"/>
        <end position="92"/>
    </location>
</feature>
<dbReference type="GeneID" id="111111528"/>
<evidence type="ECO:0000256" key="4">
    <source>
        <dbReference type="PROSITE-ProRule" id="PRU00723"/>
    </source>
</evidence>
<dbReference type="SMART" id="SM00356">
    <property type="entry name" value="ZnF_C3H1"/>
    <property type="match status" value="2"/>
</dbReference>
<keyword evidence="2 4" id="KW-0863">Zinc-finger</keyword>
<dbReference type="AlphaFoldDB" id="A0A8B8BMY4"/>